<feature type="compositionally biased region" description="Polar residues" evidence="1">
    <location>
        <begin position="344"/>
        <end position="353"/>
    </location>
</feature>
<feature type="region of interest" description="Disordered" evidence="1">
    <location>
        <begin position="305"/>
        <end position="405"/>
    </location>
</feature>
<dbReference type="PANTHER" id="PTHR12436:SF4">
    <property type="entry name" value="LEUKOCYTE RECEPTOR CLUSTER MEMBER 8"/>
    <property type="match status" value="1"/>
</dbReference>
<keyword evidence="5" id="KW-1185">Reference proteome</keyword>
<dbReference type="eggNOG" id="KOG1861">
    <property type="taxonomic scope" value="Eukaryota"/>
</dbReference>
<dbReference type="GeneID" id="8044799"/>
<dbReference type="Pfam" id="PF03399">
    <property type="entry name" value="SAC3_GANP"/>
    <property type="match status" value="1"/>
</dbReference>
<dbReference type="GO" id="GO:0005634">
    <property type="term" value="C:nucleus"/>
    <property type="evidence" value="ECO:0007669"/>
    <property type="project" value="TreeGrafter"/>
</dbReference>
<evidence type="ECO:0000259" key="2">
    <source>
        <dbReference type="Pfam" id="PF03399"/>
    </source>
</evidence>
<gene>
    <name evidence="3" type="ordered locus">Cd36_05980</name>
    <name evidence="4" type="ORF">CD36_05980</name>
</gene>
<dbReference type="HOGENOM" id="CLU_015513_4_1_1"/>
<dbReference type="KEGG" id="cdu:CD36_05980"/>
<dbReference type="OrthoDB" id="199574at2759"/>
<evidence type="ECO:0000313" key="5">
    <source>
        <dbReference type="Proteomes" id="UP000002605"/>
    </source>
</evidence>
<protein>
    <recommendedName>
        <fullName evidence="2">SAC3/GANP/THP3 conserved domain-containing protein</fullName>
    </recommendedName>
</protein>
<dbReference type="CGD" id="CAL0000167502">
    <property type="gene designation" value="Cd36_05980"/>
</dbReference>
<feature type="compositionally biased region" description="Gly residues" evidence="1">
    <location>
        <begin position="13"/>
        <end position="35"/>
    </location>
</feature>
<evidence type="ECO:0000256" key="1">
    <source>
        <dbReference type="SAM" id="MobiDB-lite"/>
    </source>
</evidence>
<dbReference type="Proteomes" id="UP000002605">
    <property type="component" value="Chromosome 1"/>
</dbReference>
<dbReference type="Gene3D" id="1.25.40.990">
    <property type="match status" value="1"/>
</dbReference>
<dbReference type="RefSeq" id="XP_002417259.1">
    <property type="nucleotide sequence ID" value="XM_002417214.1"/>
</dbReference>
<evidence type="ECO:0000313" key="3">
    <source>
        <dbReference type="CGD" id="CAL0000167502"/>
    </source>
</evidence>
<evidence type="ECO:0000313" key="4">
    <source>
        <dbReference type="EMBL" id="CAX44868.1"/>
    </source>
</evidence>
<feature type="compositionally biased region" description="Basic and acidic residues" evidence="1">
    <location>
        <begin position="373"/>
        <end position="382"/>
    </location>
</feature>
<dbReference type="VEuPathDB" id="FungiDB:CD36_05980"/>
<dbReference type="EMBL" id="FM992688">
    <property type="protein sequence ID" value="CAX44868.1"/>
    <property type="molecule type" value="Genomic_DNA"/>
</dbReference>
<accession>B9W839</accession>
<dbReference type="InterPro" id="IPR005062">
    <property type="entry name" value="SAC3/GANP/THP3_conserved"/>
</dbReference>
<feature type="compositionally biased region" description="Low complexity" evidence="1">
    <location>
        <begin position="1"/>
        <end position="12"/>
    </location>
</feature>
<name>B9W839_CANDC</name>
<reference evidence="4 5" key="1">
    <citation type="journal article" date="2009" name="Genome Res.">
        <title>Comparative genomics of the fungal pathogens Candida dubliniensis and Candida albicans.</title>
        <authorList>
            <person name="Jackson A.P."/>
            <person name="Gamble J.A."/>
            <person name="Yeomans T."/>
            <person name="Moran G.P."/>
            <person name="Saunders D."/>
            <person name="Harris D."/>
            <person name="Aslett M."/>
            <person name="Barrell J.F."/>
            <person name="Butler G."/>
            <person name="Citiulo F."/>
            <person name="Coleman D.C."/>
            <person name="de Groot P.W.J."/>
            <person name="Goodwin T.J."/>
            <person name="Quail M.A."/>
            <person name="McQuillan J."/>
            <person name="Munro C.A."/>
            <person name="Pain A."/>
            <person name="Poulter R.T."/>
            <person name="Rajandream M.A."/>
            <person name="Renauld H."/>
            <person name="Spiering M.J."/>
            <person name="Tivey A."/>
            <person name="Gow N.A.R."/>
            <person name="Barrell B."/>
            <person name="Sullivan D.J."/>
            <person name="Berriman M."/>
        </authorList>
    </citation>
    <scope>NUCLEOTIDE SEQUENCE [LARGE SCALE GENOMIC DNA]</scope>
    <source>
        <strain evidence="5">CD36 / ATCC MYA-646 / CBS 7987 / NCPF 3949 / NRRL Y-17841</strain>
    </source>
</reference>
<feature type="domain" description="SAC3/GANP/THP3 conserved" evidence="2">
    <location>
        <begin position="443"/>
        <end position="689"/>
    </location>
</feature>
<sequence>MSGHDNSGNSSRGKGGSRGRGGSKGGSRGGRGGAMNGSANGKPNGDTSSDNKKGQAKGKGKGKGKVTKGKQPKENGPNANLIPLGTPRLREQNDDEGQNESYAQTNQSQPNDQKESSYDSNMFHNEKYDPNEEAYVPSRSTPKPPHAAFNNVNNFATSPMVNNINSNQNMVGNNQYNSVNNNSAYTNDIQVGIAPVAASPSTTGTPVPPAPAPAPMPTSIPTPVDAPIIMNPDPNWPASLNKFYIDSMARIGNLKQSKQLSGKQQLANIIEMASSQNLTDNNDWANQRVPILNGGGKLELEMFRAKNKSRKSQSTNESKEKSSATNNSFYIDVNGDGPYDPTSKPATSKILQGNNNNDNNVNKNKKKNTNNKFKGDNKKSKDTGNNPQQNGNKKRHLQEEYNSEARKRARAERFAQITEFKPLSTYYEQRRKDSGAVVGTSDRLEKNYFRLTSAPNPAEVRSPKVLHNSLKYVISKYNTTNDYSYIIDQLKSIRQDLTVQHIKDDFTIHVYEKNARISIKHDDLGEFNQCQGQLKPLYHRHRINNEKYKDRFMHREVEMMTYSFIYMIVTRNQSEINRFRLQFLKYKYFRKYDYEKPFFRLMDALFKSYLRILQGDFEIFFSDLEKFEHIKEIELAFNFIRMHLLNKARLEALYQIVQSYRKFPVFMVSTKLRFPDPQTCLNYLVELGLKDCLINGNREIDIPKTMVTMHELMAKHHKVDIKGQI</sequence>
<dbReference type="InterPro" id="IPR045107">
    <property type="entry name" value="SAC3/GANP/THP3"/>
</dbReference>
<dbReference type="AlphaFoldDB" id="B9W839"/>
<feature type="region of interest" description="Disordered" evidence="1">
    <location>
        <begin position="1"/>
        <end position="126"/>
    </location>
</feature>
<feature type="compositionally biased region" description="Polar residues" evidence="1">
    <location>
        <begin position="99"/>
        <end position="111"/>
    </location>
</feature>
<proteinExistence type="predicted"/>
<feature type="compositionally biased region" description="Basic residues" evidence="1">
    <location>
        <begin position="54"/>
        <end position="70"/>
    </location>
</feature>
<dbReference type="PANTHER" id="PTHR12436">
    <property type="entry name" value="80 KDA MCM3-ASSOCIATED PROTEIN"/>
    <property type="match status" value="1"/>
</dbReference>
<organism evidence="4 5">
    <name type="scientific">Candida dubliniensis (strain CD36 / ATCC MYA-646 / CBS 7987 / NCPF 3949 / NRRL Y-17841)</name>
    <name type="common">Yeast</name>
    <dbReference type="NCBI Taxonomy" id="573826"/>
    <lineage>
        <taxon>Eukaryota</taxon>
        <taxon>Fungi</taxon>
        <taxon>Dikarya</taxon>
        <taxon>Ascomycota</taxon>
        <taxon>Saccharomycotina</taxon>
        <taxon>Pichiomycetes</taxon>
        <taxon>Debaryomycetaceae</taxon>
        <taxon>Candida/Lodderomyces clade</taxon>
        <taxon>Candida</taxon>
    </lineage>
</organism>